<dbReference type="RefSeq" id="XP_016635235.1">
    <property type="nucleotide sequence ID" value="XM_016773178.1"/>
</dbReference>
<dbReference type="PRINTS" id="PR00080">
    <property type="entry name" value="SDRFAMILY"/>
</dbReference>
<reference evidence="4 5" key="1">
    <citation type="submission" date="2015-01" db="EMBL/GenBank/DDBJ databases">
        <title>The Genome Sequence of Fonsecaea multimorphosa CBS 102226.</title>
        <authorList>
            <consortium name="The Broad Institute Genomics Platform"/>
            <person name="Cuomo C."/>
            <person name="de Hoog S."/>
            <person name="Gorbushina A."/>
            <person name="Stielow B."/>
            <person name="Teixiera M."/>
            <person name="Abouelleil A."/>
            <person name="Chapman S.B."/>
            <person name="Priest M."/>
            <person name="Young S.K."/>
            <person name="Wortman J."/>
            <person name="Nusbaum C."/>
            <person name="Birren B."/>
        </authorList>
    </citation>
    <scope>NUCLEOTIDE SEQUENCE [LARGE SCALE GENOMIC DNA]</scope>
    <source>
        <strain evidence="4 5">CBS 102226</strain>
    </source>
</reference>
<dbReference type="SUPFAM" id="SSF51735">
    <property type="entry name" value="NAD(P)-binding Rossmann-fold domains"/>
    <property type="match status" value="1"/>
</dbReference>
<evidence type="ECO:0000256" key="2">
    <source>
        <dbReference type="ARBA" id="ARBA00022857"/>
    </source>
</evidence>
<comment type="similarity">
    <text evidence="1">Belongs to the short-chain dehydrogenases/reductases (SDR) family.</text>
</comment>
<dbReference type="OrthoDB" id="37659at2759"/>
<keyword evidence="3" id="KW-0560">Oxidoreductase</keyword>
<name>A0A0D2K5M1_9EURO</name>
<dbReference type="VEuPathDB" id="FungiDB:Z520_02665"/>
<dbReference type="FunFam" id="3.40.50.720:FF:000084">
    <property type="entry name" value="Short-chain dehydrogenase reductase"/>
    <property type="match status" value="1"/>
</dbReference>
<dbReference type="InterPro" id="IPR036291">
    <property type="entry name" value="NAD(P)-bd_dom_sf"/>
</dbReference>
<dbReference type="PANTHER" id="PTHR42760">
    <property type="entry name" value="SHORT-CHAIN DEHYDROGENASES/REDUCTASES FAMILY MEMBER"/>
    <property type="match status" value="1"/>
</dbReference>
<dbReference type="EMBL" id="KN848065">
    <property type="protein sequence ID" value="KIY01113.1"/>
    <property type="molecule type" value="Genomic_DNA"/>
</dbReference>
<dbReference type="GO" id="GO:0016616">
    <property type="term" value="F:oxidoreductase activity, acting on the CH-OH group of donors, NAD or NADP as acceptor"/>
    <property type="evidence" value="ECO:0007669"/>
    <property type="project" value="TreeGrafter"/>
</dbReference>
<dbReference type="STRING" id="1442371.A0A0D2K5M1"/>
<organism evidence="4 5">
    <name type="scientific">Fonsecaea multimorphosa CBS 102226</name>
    <dbReference type="NCBI Taxonomy" id="1442371"/>
    <lineage>
        <taxon>Eukaryota</taxon>
        <taxon>Fungi</taxon>
        <taxon>Dikarya</taxon>
        <taxon>Ascomycota</taxon>
        <taxon>Pezizomycotina</taxon>
        <taxon>Eurotiomycetes</taxon>
        <taxon>Chaetothyriomycetidae</taxon>
        <taxon>Chaetothyriales</taxon>
        <taxon>Herpotrichiellaceae</taxon>
        <taxon>Fonsecaea</taxon>
    </lineage>
</organism>
<evidence type="ECO:0008006" key="6">
    <source>
        <dbReference type="Google" id="ProtNLM"/>
    </source>
</evidence>
<dbReference type="InterPro" id="IPR002347">
    <property type="entry name" value="SDR_fam"/>
</dbReference>
<protein>
    <recommendedName>
        <fullName evidence="6">2-deoxy-D-gluconate 3-dehydrogenase</fullName>
    </recommendedName>
</protein>
<keyword evidence="5" id="KW-1185">Reference proteome</keyword>
<evidence type="ECO:0000313" key="4">
    <source>
        <dbReference type="EMBL" id="KIY01113.1"/>
    </source>
</evidence>
<keyword evidence="2" id="KW-0521">NADP</keyword>
<proteinExistence type="inferred from homology"/>
<dbReference type="GeneID" id="27708411"/>
<dbReference type="PRINTS" id="PR00081">
    <property type="entry name" value="GDHRDH"/>
</dbReference>
<dbReference type="Gene3D" id="3.40.50.720">
    <property type="entry name" value="NAD(P)-binding Rossmann-like Domain"/>
    <property type="match status" value="1"/>
</dbReference>
<dbReference type="PANTHER" id="PTHR42760:SF5">
    <property type="entry name" value="2-DEHYDRO-3-DEOXY-D-GLUCONATE 5-DEHYDROGENASE"/>
    <property type="match status" value="1"/>
</dbReference>
<dbReference type="AlphaFoldDB" id="A0A0D2K5M1"/>
<gene>
    <name evidence="4" type="ORF">Z520_02665</name>
</gene>
<accession>A0A0D2K5M1</accession>
<dbReference type="InterPro" id="IPR020904">
    <property type="entry name" value="Sc_DH/Rdtase_CS"/>
</dbReference>
<dbReference type="PROSITE" id="PS00061">
    <property type="entry name" value="ADH_SHORT"/>
    <property type="match status" value="1"/>
</dbReference>
<dbReference type="Pfam" id="PF13561">
    <property type="entry name" value="adh_short_C2"/>
    <property type="match status" value="1"/>
</dbReference>
<evidence type="ECO:0000256" key="1">
    <source>
        <dbReference type="ARBA" id="ARBA00006484"/>
    </source>
</evidence>
<evidence type="ECO:0000313" key="5">
    <source>
        <dbReference type="Proteomes" id="UP000053411"/>
    </source>
</evidence>
<dbReference type="Proteomes" id="UP000053411">
    <property type="component" value="Unassembled WGS sequence"/>
</dbReference>
<evidence type="ECO:0000256" key="3">
    <source>
        <dbReference type="ARBA" id="ARBA00023002"/>
    </source>
</evidence>
<sequence>MSTGQIPQLFSLAGKTAFVTGSTGGIGLVLTLALAEAGADIVSIQIPNDPGAAHLQQEVERHGRRFQQVDSNLRDYKSIPGMLKGVWDAGVDPDILLNCAGISRHAKVEDTPVEYLDDVMDINFKAAYMISQEFGRRLLQLNRPGKIIHIASMAAELVQTNISVYACSKAAVRTLTRALSNEWAEKGIQVNCISPGFVKTKMTEPLFNDPDFNKNVIQRTSSRRWSVPEDLRGVAIFLASAASDFMTGEEIVVDGGVLGR</sequence>